<keyword evidence="9" id="KW-0732">Signal</keyword>
<dbReference type="GO" id="GO:0008270">
    <property type="term" value="F:zinc ion binding"/>
    <property type="evidence" value="ECO:0007669"/>
    <property type="project" value="UniProtKB-UniRule"/>
</dbReference>
<dbReference type="InterPro" id="IPR036398">
    <property type="entry name" value="CA_dom_sf"/>
</dbReference>
<dbReference type="EC" id="4.2.1.1" evidence="3 9"/>
<dbReference type="GO" id="GO:0004089">
    <property type="term" value="F:carbonate dehydratase activity"/>
    <property type="evidence" value="ECO:0007669"/>
    <property type="project" value="UniProtKB-UniRule"/>
</dbReference>
<evidence type="ECO:0000256" key="9">
    <source>
        <dbReference type="RuleBase" id="RU367011"/>
    </source>
</evidence>
<dbReference type="AlphaFoldDB" id="A0A8J2S007"/>
<evidence type="ECO:0000256" key="3">
    <source>
        <dbReference type="ARBA" id="ARBA00012925"/>
    </source>
</evidence>
<keyword evidence="12" id="KW-1185">Reference proteome</keyword>
<feature type="chain" id="PRO_5035341499" description="Carbonic anhydrase" evidence="9">
    <location>
        <begin position="31"/>
        <end position="321"/>
    </location>
</feature>
<evidence type="ECO:0000256" key="1">
    <source>
        <dbReference type="ARBA" id="ARBA00002904"/>
    </source>
</evidence>
<evidence type="ECO:0000256" key="7">
    <source>
        <dbReference type="ARBA" id="ARBA00023239"/>
    </source>
</evidence>
<comment type="similarity">
    <text evidence="2 9">Belongs to the alpha-carbonic anhydrase family.</text>
</comment>
<dbReference type="EMBL" id="CAKKLH010000319">
    <property type="protein sequence ID" value="CAH0111993.1"/>
    <property type="molecule type" value="Genomic_DNA"/>
</dbReference>
<evidence type="ECO:0000256" key="6">
    <source>
        <dbReference type="ARBA" id="ARBA00023180"/>
    </source>
</evidence>
<dbReference type="InterPro" id="IPR018338">
    <property type="entry name" value="Carbonic_anhydrase_a-class_CS"/>
</dbReference>
<evidence type="ECO:0000256" key="4">
    <source>
        <dbReference type="ARBA" id="ARBA00022723"/>
    </source>
</evidence>
<dbReference type="OrthoDB" id="429145at2759"/>
<evidence type="ECO:0000313" key="11">
    <source>
        <dbReference type="EMBL" id="CAH0111993.1"/>
    </source>
</evidence>
<dbReference type="FunFam" id="3.10.200.10:FF:000003">
    <property type="entry name" value="Carbonic anhydrase 12"/>
    <property type="match status" value="1"/>
</dbReference>
<dbReference type="PROSITE" id="PS00162">
    <property type="entry name" value="ALPHA_CA_1"/>
    <property type="match status" value="1"/>
</dbReference>
<dbReference type="GO" id="GO:0005886">
    <property type="term" value="C:plasma membrane"/>
    <property type="evidence" value="ECO:0007669"/>
    <property type="project" value="TreeGrafter"/>
</dbReference>
<protein>
    <recommendedName>
        <fullName evidence="3 9">Carbonic anhydrase</fullName>
        <ecNumber evidence="3 9">4.2.1.1</ecNumber>
    </recommendedName>
</protein>
<feature type="signal peptide" evidence="9">
    <location>
        <begin position="1"/>
        <end position="30"/>
    </location>
</feature>
<gene>
    <name evidence="11" type="ORF">DGAL_LOCUS15650</name>
</gene>
<dbReference type="InterPro" id="IPR023561">
    <property type="entry name" value="Carbonic_anhydrase_a-class"/>
</dbReference>
<dbReference type="Gene3D" id="3.10.200.10">
    <property type="entry name" value="Alpha carbonic anhydrase"/>
    <property type="match status" value="1"/>
</dbReference>
<name>A0A8J2S007_9CRUS</name>
<evidence type="ECO:0000256" key="2">
    <source>
        <dbReference type="ARBA" id="ARBA00010718"/>
    </source>
</evidence>
<reference evidence="11" key="1">
    <citation type="submission" date="2021-11" db="EMBL/GenBank/DDBJ databases">
        <authorList>
            <person name="Schell T."/>
        </authorList>
    </citation>
    <scope>NUCLEOTIDE SEQUENCE</scope>
    <source>
        <strain evidence="11">M5</strain>
    </source>
</reference>
<comment type="function">
    <text evidence="1 9">Reversible hydration of carbon dioxide.</text>
</comment>
<evidence type="ECO:0000256" key="5">
    <source>
        <dbReference type="ARBA" id="ARBA00022833"/>
    </source>
</evidence>
<dbReference type="PANTHER" id="PTHR18952:SF265">
    <property type="entry name" value="CARBONIC ANHYDRASE"/>
    <property type="match status" value="1"/>
</dbReference>
<evidence type="ECO:0000313" key="12">
    <source>
        <dbReference type="Proteomes" id="UP000789390"/>
    </source>
</evidence>
<dbReference type="SMART" id="SM01057">
    <property type="entry name" value="Carb_anhydrase"/>
    <property type="match status" value="1"/>
</dbReference>
<dbReference type="InterPro" id="IPR001148">
    <property type="entry name" value="CA_dom"/>
</dbReference>
<dbReference type="CDD" id="cd00326">
    <property type="entry name" value="alpha_CA"/>
    <property type="match status" value="1"/>
</dbReference>
<accession>A0A8J2S007</accession>
<feature type="domain" description="Alpha-carbonic anhydrase" evidence="10">
    <location>
        <begin position="27"/>
        <end position="289"/>
    </location>
</feature>
<evidence type="ECO:0000259" key="10">
    <source>
        <dbReference type="PROSITE" id="PS51144"/>
    </source>
</evidence>
<keyword evidence="6" id="KW-0325">Glycoprotein</keyword>
<proteinExistence type="inferred from homology"/>
<sequence>MGLFIEMATTSSSLAYKFLVLLIYLATAYARPQIAPQTVKAGFLNWMEHKSHCGGQHQSPVNIESDKAFINNFPEFTFHRYEQVFPEILENDGHTVELKIEQQGKGDELPFITGGGLGHRYNFVQLHFHWGARLSGSEHRIDGQQYPAELHIVHYNSRYGSFNNALPFPDGLAVLGIMIELQARDNVAFRHLEQFDNIINTNNSDTLRFSVPLADLLPKNTNSFFRYNGSLTSGNCNEDVIWTVFDTPIAISERQLAKFRLLRDENGNQLRQNVRPTQLLHERVVIYRPDLTESTDFDPNSNPSSLFPDIFSTFPNVFQIN</sequence>
<dbReference type="PROSITE" id="PS51144">
    <property type="entry name" value="ALPHA_CA_2"/>
    <property type="match status" value="1"/>
</dbReference>
<dbReference type="Proteomes" id="UP000789390">
    <property type="component" value="Unassembled WGS sequence"/>
</dbReference>
<evidence type="ECO:0000256" key="8">
    <source>
        <dbReference type="ARBA" id="ARBA00048348"/>
    </source>
</evidence>
<dbReference type="PANTHER" id="PTHR18952">
    <property type="entry name" value="CARBONIC ANHYDRASE"/>
    <property type="match status" value="1"/>
</dbReference>
<keyword evidence="5 9" id="KW-0862">Zinc</keyword>
<comment type="cofactor">
    <cofactor evidence="9">
        <name>Zn(2+)</name>
        <dbReference type="ChEBI" id="CHEBI:29105"/>
    </cofactor>
</comment>
<organism evidence="11 12">
    <name type="scientific">Daphnia galeata</name>
    <dbReference type="NCBI Taxonomy" id="27404"/>
    <lineage>
        <taxon>Eukaryota</taxon>
        <taxon>Metazoa</taxon>
        <taxon>Ecdysozoa</taxon>
        <taxon>Arthropoda</taxon>
        <taxon>Crustacea</taxon>
        <taxon>Branchiopoda</taxon>
        <taxon>Diplostraca</taxon>
        <taxon>Cladocera</taxon>
        <taxon>Anomopoda</taxon>
        <taxon>Daphniidae</taxon>
        <taxon>Daphnia</taxon>
    </lineage>
</organism>
<comment type="catalytic activity">
    <reaction evidence="8 9">
        <text>hydrogencarbonate + H(+) = CO2 + H2O</text>
        <dbReference type="Rhea" id="RHEA:10748"/>
        <dbReference type="ChEBI" id="CHEBI:15377"/>
        <dbReference type="ChEBI" id="CHEBI:15378"/>
        <dbReference type="ChEBI" id="CHEBI:16526"/>
        <dbReference type="ChEBI" id="CHEBI:17544"/>
        <dbReference type="EC" id="4.2.1.1"/>
    </reaction>
</comment>
<keyword evidence="4 9" id="KW-0479">Metal-binding</keyword>
<dbReference type="SUPFAM" id="SSF51069">
    <property type="entry name" value="Carbonic anhydrase"/>
    <property type="match status" value="1"/>
</dbReference>
<keyword evidence="7 9" id="KW-0456">Lyase</keyword>
<dbReference type="Pfam" id="PF00194">
    <property type="entry name" value="Carb_anhydrase"/>
    <property type="match status" value="1"/>
</dbReference>
<comment type="caution">
    <text evidence="11">The sequence shown here is derived from an EMBL/GenBank/DDBJ whole genome shotgun (WGS) entry which is preliminary data.</text>
</comment>